<dbReference type="Proteomes" id="UP000031057">
    <property type="component" value="Unassembled WGS sequence"/>
</dbReference>
<dbReference type="Pfam" id="PF05721">
    <property type="entry name" value="PhyH"/>
    <property type="match status" value="1"/>
</dbReference>
<dbReference type="PANTHER" id="PTHR37563">
    <property type="entry name" value="PHYTANOYL-COA DIOXYGENASE FAMILY PROTEIN (AFU_ORTHOLOGUE AFUA_2G03330)"/>
    <property type="match status" value="1"/>
</dbReference>
<evidence type="ECO:0000313" key="1">
    <source>
        <dbReference type="EMBL" id="KHK89082.1"/>
    </source>
</evidence>
<organism evidence="1 2">
    <name type="scientific">Novosphingobium malaysiense</name>
    <dbReference type="NCBI Taxonomy" id="1348853"/>
    <lineage>
        <taxon>Bacteria</taxon>
        <taxon>Pseudomonadati</taxon>
        <taxon>Pseudomonadota</taxon>
        <taxon>Alphaproteobacteria</taxon>
        <taxon>Sphingomonadales</taxon>
        <taxon>Sphingomonadaceae</taxon>
        <taxon>Novosphingobium</taxon>
    </lineage>
</organism>
<reference evidence="1 2" key="1">
    <citation type="submission" date="2014-10" db="EMBL/GenBank/DDBJ databases">
        <title>Genome sequence of Novosphingobium malaysiense MUSC 273(T).</title>
        <authorList>
            <person name="Lee L.-H."/>
        </authorList>
    </citation>
    <scope>NUCLEOTIDE SEQUENCE [LARGE SCALE GENOMIC DNA]</scope>
    <source>
        <strain evidence="1 2">MUSC 273</strain>
    </source>
</reference>
<dbReference type="GO" id="GO:0016706">
    <property type="term" value="F:2-oxoglutarate-dependent dioxygenase activity"/>
    <property type="evidence" value="ECO:0007669"/>
    <property type="project" value="UniProtKB-ARBA"/>
</dbReference>
<evidence type="ECO:0000313" key="2">
    <source>
        <dbReference type="Proteomes" id="UP000031057"/>
    </source>
</evidence>
<protein>
    <recommendedName>
        <fullName evidence="3">Phytanoyl-CoA dioxygenase</fullName>
    </recommendedName>
</protein>
<dbReference type="PANTHER" id="PTHR37563:SF2">
    <property type="entry name" value="PHYTANOYL-COA DIOXYGENASE FAMILY PROTEIN (AFU_ORTHOLOGUE AFUA_2G03330)"/>
    <property type="match status" value="1"/>
</dbReference>
<dbReference type="STRING" id="1348853.LK12_22360"/>
<dbReference type="Gene3D" id="2.60.120.620">
    <property type="entry name" value="q2cbj1_9rhob like domain"/>
    <property type="match status" value="1"/>
</dbReference>
<name>A0A0B1ZID8_9SPHN</name>
<dbReference type="SUPFAM" id="SSF51197">
    <property type="entry name" value="Clavaminate synthase-like"/>
    <property type="match status" value="1"/>
</dbReference>
<sequence length="285" mass="32296">MSTLDQQVAAMRKDGCVIIENAFSEEFCDAVTAAMARIAKDHDIKPMDMDFSGRNTIRIMNLLQYDELFQQIPVCDAFLPIIEQYLDPECLLSSMSASMPGPGEKAQPLHADTWWIDDRRFDFPVMVNTIIALNDFTGENGATRFVPGSHLWSEEDVAYDTPDASYGQVPASQPKGYMTEWQPIVAEMSKGSVLVYDFKLLHGQGENRTGAPQPRIIMPYILGWMRQLDAFHYALPPEKLKSFPPRLRKLIGLESYRLNYGNVNHKSPAEWMWGREEREPDALGG</sequence>
<accession>A0A0B1ZID8</accession>
<dbReference type="InterPro" id="IPR008775">
    <property type="entry name" value="Phytyl_CoA_dOase-like"/>
</dbReference>
<dbReference type="OrthoDB" id="9796766at2"/>
<keyword evidence="2" id="KW-1185">Reference proteome</keyword>
<proteinExistence type="predicted"/>
<comment type="caution">
    <text evidence="1">The sequence shown here is derived from an EMBL/GenBank/DDBJ whole genome shotgun (WGS) entry which is preliminary data.</text>
</comment>
<evidence type="ECO:0008006" key="3">
    <source>
        <dbReference type="Google" id="ProtNLM"/>
    </source>
</evidence>
<gene>
    <name evidence="1" type="ORF">LK12_22360</name>
</gene>
<dbReference type="EMBL" id="JTDI01000009">
    <property type="protein sequence ID" value="KHK89082.1"/>
    <property type="molecule type" value="Genomic_DNA"/>
</dbReference>
<dbReference type="RefSeq" id="WP_039290064.1">
    <property type="nucleotide sequence ID" value="NZ_JTDI01000009.1"/>
</dbReference>
<dbReference type="InterPro" id="IPR051961">
    <property type="entry name" value="Fungal_Metabolite_Diox"/>
</dbReference>
<dbReference type="AlphaFoldDB" id="A0A0B1ZID8"/>